<accession>A0A1H4HGQ1</accession>
<name>A0A1H4HGQ1_9BACI</name>
<evidence type="ECO:0000256" key="5">
    <source>
        <dbReference type="ARBA" id="ARBA00048348"/>
    </source>
</evidence>
<protein>
    <recommendedName>
        <fullName evidence="2">carbonic anhydrase</fullName>
        <ecNumber evidence="2">4.2.1.1</ecNumber>
    </recommendedName>
</protein>
<dbReference type="RefSeq" id="WP_093046928.1">
    <property type="nucleotide sequence ID" value="NZ_FNQR01000029.1"/>
</dbReference>
<feature type="binding site" evidence="6">
    <location>
        <position position="39"/>
    </location>
    <ligand>
        <name>Zn(2+)</name>
        <dbReference type="ChEBI" id="CHEBI:29105"/>
    </ligand>
</feature>
<evidence type="ECO:0000256" key="1">
    <source>
        <dbReference type="ARBA" id="ARBA00006217"/>
    </source>
</evidence>
<evidence type="ECO:0000313" key="7">
    <source>
        <dbReference type="EMBL" id="SEB20835.1"/>
    </source>
</evidence>
<evidence type="ECO:0000256" key="4">
    <source>
        <dbReference type="ARBA" id="ARBA00022833"/>
    </source>
</evidence>
<evidence type="ECO:0000256" key="2">
    <source>
        <dbReference type="ARBA" id="ARBA00012925"/>
    </source>
</evidence>
<feature type="binding site" evidence="6">
    <location>
        <position position="98"/>
    </location>
    <ligand>
        <name>Zn(2+)</name>
        <dbReference type="ChEBI" id="CHEBI:29105"/>
    </ligand>
</feature>
<dbReference type="EC" id="4.2.1.1" evidence="2"/>
<feature type="binding site" evidence="6">
    <location>
        <position position="37"/>
    </location>
    <ligand>
        <name>Zn(2+)</name>
        <dbReference type="ChEBI" id="CHEBI:29105"/>
    </ligand>
</feature>
<keyword evidence="3 6" id="KW-0479">Metal-binding</keyword>
<feature type="binding site" evidence="6">
    <location>
        <position position="95"/>
    </location>
    <ligand>
        <name>Zn(2+)</name>
        <dbReference type="ChEBI" id="CHEBI:29105"/>
    </ligand>
</feature>
<dbReference type="SUPFAM" id="SSF53056">
    <property type="entry name" value="beta-carbonic anhydrase, cab"/>
    <property type="match status" value="1"/>
</dbReference>
<dbReference type="CDD" id="cd03379">
    <property type="entry name" value="beta_CA_cladeD"/>
    <property type="match status" value="1"/>
</dbReference>
<dbReference type="Gene3D" id="3.40.1050.10">
    <property type="entry name" value="Carbonic anhydrase"/>
    <property type="match status" value="1"/>
</dbReference>
<dbReference type="AlphaFoldDB" id="A0A1H4HGQ1"/>
<reference evidence="7 8" key="1">
    <citation type="submission" date="2016-10" db="EMBL/GenBank/DDBJ databases">
        <authorList>
            <person name="de Groot N.N."/>
        </authorList>
    </citation>
    <scope>NUCLEOTIDE SEQUENCE [LARGE SCALE GENOMIC DNA]</scope>
    <source>
        <strain evidence="7 8">CCM7597</strain>
    </source>
</reference>
<dbReference type="OrthoDB" id="9792260at2"/>
<comment type="cofactor">
    <cofactor evidence="6">
        <name>Zn(2+)</name>
        <dbReference type="ChEBI" id="CHEBI:29105"/>
    </cofactor>
    <text evidence="6">Binds 1 zinc ion per subunit.</text>
</comment>
<dbReference type="PANTHER" id="PTHR43175">
    <property type="entry name" value="CARBONIC ANHYDRASE"/>
    <property type="match status" value="1"/>
</dbReference>
<dbReference type="GO" id="GO:0004089">
    <property type="term" value="F:carbonate dehydratase activity"/>
    <property type="evidence" value="ECO:0007669"/>
    <property type="project" value="UniProtKB-EC"/>
</dbReference>
<organism evidence="7 8">
    <name type="scientific">Thalassobacillus cyri</name>
    <dbReference type="NCBI Taxonomy" id="571932"/>
    <lineage>
        <taxon>Bacteria</taxon>
        <taxon>Bacillati</taxon>
        <taxon>Bacillota</taxon>
        <taxon>Bacilli</taxon>
        <taxon>Bacillales</taxon>
        <taxon>Bacillaceae</taxon>
        <taxon>Thalassobacillus</taxon>
    </lineage>
</organism>
<sequence>MYLDEILEHNRTFVEEKQYLEYQTDKFPNKKLAILSCMDTRLVELLPRALNIKNGDVKMVKNAGAIVTHPFDSVVRSLFVAAYELKADEIMVIGHHGCGMKNFDGESTISKMKDQGVSDETLKALDFAGVNVNSWLQGFESVQESVKNSVEILRNHPLLPKNTPVHGLVIDPETGKLDLVTKGYQE</sequence>
<dbReference type="EMBL" id="FNQR01000029">
    <property type="protein sequence ID" value="SEB20835.1"/>
    <property type="molecule type" value="Genomic_DNA"/>
</dbReference>
<dbReference type="SMART" id="SM00947">
    <property type="entry name" value="Pro_CA"/>
    <property type="match status" value="1"/>
</dbReference>
<comment type="catalytic activity">
    <reaction evidence="5">
        <text>hydrogencarbonate + H(+) = CO2 + H2O</text>
        <dbReference type="Rhea" id="RHEA:10748"/>
        <dbReference type="ChEBI" id="CHEBI:15377"/>
        <dbReference type="ChEBI" id="CHEBI:15378"/>
        <dbReference type="ChEBI" id="CHEBI:16526"/>
        <dbReference type="ChEBI" id="CHEBI:17544"/>
        <dbReference type="EC" id="4.2.1.1"/>
    </reaction>
</comment>
<evidence type="ECO:0000313" key="8">
    <source>
        <dbReference type="Proteomes" id="UP000198584"/>
    </source>
</evidence>
<keyword evidence="4 6" id="KW-0862">Zinc</keyword>
<comment type="similarity">
    <text evidence="1">Belongs to the beta-class carbonic anhydrase family.</text>
</comment>
<gene>
    <name evidence="7" type="ORF">SAMN05421743_12913</name>
</gene>
<dbReference type="STRING" id="571932.SAMN05421743_12913"/>
<evidence type="ECO:0000256" key="3">
    <source>
        <dbReference type="ARBA" id="ARBA00022723"/>
    </source>
</evidence>
<keyword evidence="8" id="KW-1185">Reference proteome</keyword>
<proteinExistence type="inferred from homology"/>
<dbReference type="PANTHER" id="PTHR43175:SF3">
    <property type="entry name" value="CARBON DISULFIDE HYDROLASE"/>
    <property type="match status" value="1"/>
</dbReference>
<dbReference type="InterPro" id="IPR036874">
    <property type="entry name" value="Carbonic_anhydrase_sf"/>
</dbReference>
<dbReference type="GO" id="GO:0008270">
    <property type="term" value="F:zinc ion binding"/>
    <property type="evidence" value="ECO:0007669"/>
    <property type="project" value="InterPro"/>
</dbReference>
<dbReference type="Proteomes" id="UP000198584">
    <property type="component" value="Unassembled WGS sequence"/>
</dbReference>
<dbReference type="Pfam" id="PF00484">
    <property type="entry name" value="Pro_CA"/>
    <property type="match status" value="1"/>
</dbReference>
<dbReference type="InterPro" id="IPR001765">
    <property type="entry name" value="Carbonic_anhydrase"/>
</dbReference>
<evidence type="ECO:0000256" key="6">
    <source>
        <dbReference type="PIRSR" id="PIRSR601765-1"/>
    </source>
</evidence>